<comment type="pathway">
    <text evidence="2">Protein modification; protein ubiquitination.</text>
</comment>
<accession>A0A9P9YLW7</accession>
<dbReference type="GO" id="GO:0006511">
    <property type="term" value="P:ubiquitin-dependent protein catabolic process"/>
    <property type="evidence" value="ECO:0007669"/>
    <property type="project" value="UniProtKB-ARBA"/>
</dbReference>
<comment type="caution">
    <text evidence="12">The sequence shown here is derived from an EMBL/GenBank/DDBJ whole genome shotgun (WGS) entry which is preliminary data.</text>
</comment>
<dbReference type="FunFam" id="3.10.110.10:FF:000101">
    <property type="entry name" value="Ubiquitin-conjugating enzyme E2 D2"/>
    <property type="match status" value="1"/>
</dbReference>
<dbReference type="GO" id="GO:0005524">
    <property type="term" value="F:ATP binding"/>
    <property type="evidence" value="ECO:0007669"/>
    <property type="project" value="UniProtKB-UniRule"/>
</dbReference>
<dbReference type="PROSITE" id="PS50127">
    <property type="entry name" value="UBC_2"/>
    <property type="match status" value="1"/>
</dbReference>
<reference evidence="12" key="1">
    <citation type="journal article" date="2023" name="Genome Biol. Evol.">
        <title>Long-read-based Genome Assembly of Drosophila gunungcola Reveals Fewer Chemosensory Genes in Flower-breeding Species.</title>
        <authorList>
            <person name="Negi A."/>
            <person name="Liao B.Y."/>
            <person name="Yeh S.D."/>
        </authorList>
    </citation>
    <scope>NUCLEOTIDE SEQUENCE</scope>
    <source>
        <strain evidence="12">Sukarami</strain>
    </source>
</reference>
<dbReference type="SMART" id="SM00212">
    <property type="entry name" value="UBCc"/>
    <property type="match status" value="1"/>
</dbReference>
<comment type="catalytic activity">
    <reaction evidence="1">
        <text>S-ubiquitinyl-[E1 ubiquitin-activating enzyme]-L-cysteine + [E2 ubiquitin-conjugating enzyme]-L-cysteine = [E1 ubiquitin-activating enzyme]-L-cysteine + S-ubiquitinyl-[E2 ubiquitin-conjugating enzyme]-L-cysteine.</text>
        <dbReference type="EC" id="2.3.2.23"/>
    </reaction>
</comment>
<keyword evidence="13" id="KW-1185">Reference proteome</keyword>
<proteinExistence type="inferred from homology"/>
<dbReference type="Gene3D" id="3.10.110.10">
    <property type="entry name" value="Ubiquitin Conjugating Enzyme"/>
    <property type="match status" value="1"/>
</dbReference>
<evidence type="ECO:0000256" key="8">
    <source>
        <dbReference type="PROSITE-ProRule" id="PRU10133"/>
    </source>
</evidence>
<keyword evidence="7 9" id="KW-0067">ATP-binding</keyword>
<evidence type="ECO:0000313" key="13">
    <source>
        <dbReference type="Proteomes" id="UP001059596"/>
    </source>
</evidence>
<evidence type="ECO:0000259" key="11">
    <source>
        <dbReference type="PROSITE" id="PS50127"/>
    </source>
</evidence>
<evidence type="ECO:0000256" key="2">
    <source>
        <dbReference type="ARBA" id="ARBA00004906"/>
    </source>
</evidence>
<dbReference type="AlphaFoldDB" id="A0A9P9YLW7"/>
<dbReference type="Proteomes" id="UP001059596">
    <property type="component" value="Unassembled WGS sequence"/>
</dbReference>
<organism evidence="12 13">
    <name type="scientific">Drosophila gunungcola</name>
    <name type="common">fruit fly</name>
    <dbReference type="NCBI Taxonomy" id="103775"/>
    <lineage>
        <taxon>Eukaryota</taxon>
        <taxon>Metazoa</taxon>
        <taxon>Ecdysozoa</taxon>
        <taxon>Arthropoda</taxon>
        <taxon>Hexapoda</taxon>
        <taxon>Insecta</taxon>
        <taxon>Pterygota</taxon>
        <taxon>Neoptera</taxon>
        <taxon>Endopterygota</taxon>
        <taxon>Diptera</taxon>
        <taxon>Brachycera</taxon>
        <taxon>Muscomorpha</taxon>
        <taxon>Ephydroidea</taxon>
        <taxon>Drosophilidae</taxon>
        <taxon>Drosophila</taxon>
        <taxon>Sophophora</taxon>
    </lineage>
</organism>
<dbReference type="InterPro" id="IPR050113">
    <property type="entry name" value="Ub_conjugating_enzyme"/>
</dbReference>
<feature type="region of interest" description="Disordered" evidence="10">
    <location>
        <begin position="1"/>
        <end position="71"/>
    </location>
</feature>
<dbReference type="SUPFAM" id="SSF54495">
    <property type="entry name" value="UBC-like"/>
    <property type="match status" value="1"/>
</dbReference>
<dbReference type="InterPro" id="IPR023313">
    <property type="entry name" value="UBQ-conjugating_AS"/>
</dbReference>
<gene>
    <name evidence="12" type="ORF">M5D96_008039</name>
</gene>
<feature type="compositionally biased region" description="Basic and acidic residues" evidence="10">
    <location>
        <begin position="1"/>
        <end position="15"/>
    </location>
</feature>
<sequence length="261" mass="29509">MPARRSERIRRREEANAAAAVNLSTNSNSENRLHRVRTPNAQASRGRSRRRPSITFSSLPRFTPLRTPPRVRIANRAPTPHRLGEPFNEPTEPEFLFMPVPSFLGTVPNQGDAIATSRLKKEFNVFAKGPVDGCKAELVDENLFHWIATIPGPPDTPYEGGCFKMDLIFPENYPFQPPHIEFRTRIFHCNITISGYICLDILKGQWSPALSVPKVLISIMSLLADPNPADPLELEIAQLYLGDPEKHNEIARQWTHQYAKP</sequence>
<dbReference type="EC" id="2.3.2.23" evidence="3"/>
<dbReference type="InterPro" id="IPR016135">
    <property type="entry name" value="UBQ-conjugating_enzyme/RWD"/>
</dbReference>
<evidence type="ECO:0000256" key="7">
    <source>
        <dbReference type="ARBA" id="ARBA00022840"/>
    </source>
</evidence>
<comment type="similarity">
    <text evidence="9">Belongs to the ubiquitin-conjugating enzyme family.</text>
</comment>
<evidence type="ECO:0000256" key="1">
    <source>
        <dbReference type="ARBA" id="ARBA00000485"/>
    </source>
</evidence>
<dbReference type="OrthoDB" id="7869695at2759"/>
<feature type="compositionally biased region" description="Low complexity" evidence="10">
    <location>
        <begin position="59"/>
        <end position="71"/>
    </location>
</feature>
<dbReference type="GO" id="GO:0061631">
    <property type="term" value="F:ubiquitin conjugating enzyme activity"/>
    <property type="evidence" value="ECO:0007669"/>
    <property type="project" value="UniProtKB-EC"/>
</dbReference>
<evidence type="ECO:0000256" key="10">
    <source>
        <dbReference type="SAM" id="MobiDB-lite"/>
    </source>
</evidence>
<dbReference type="PROSITE" id="PS00183">
    <property type="entry name" value="UBC_1"/>
    <property type="match status" value="1"/>
</dbReference>
<dbReference type="Pfam" id="PF00179">
    <property type="entry name" value="UQ_con"/>
    <property type="match status" value="1"/>
</dbReference>
<evidence type="ECO:0000256" key="3">
    <source>
        <dbReference type="ARBA" id="ARBA00012486"/>
    </source>
</evidence>
<dbReference type="InterPro" id="IPR000608">
    <property type="entry name" value="UBC"/>
</dbReference>
<evidence type="ECO:0000256" key="5">
    <source>
        <dbReference type="ARBA" id="ARBA00022741"/>
    </source>
</evidence>
<protein>
    <recommendedName>
        <fullName evidence="3">E2 ubiquitin-conjugating enzyme</fullName>
        <ecNumber evidence="3">2.3.2.23</ecNumber>
    </recommendedName>
</protein>
<feature type="domain" description="UBC core" evidence="11">
    <location>
        <begin position="114"/>
        <end position="260"/>
    </location>
</feature>
<evidence type="ECO:0000256" key="6">
    <source>
        <dbReference type="ARBA" id="ARBA00022786"/>
    </source>
</evidence>
<feature type="active site" description="Glycyl thioester intermediate" evidence="8">
    <location>
        <position position="198"/>
    </location>
</feature>
<evidence type="ECO:0000313" key="12">
    <source>
        <dbReference type="EMBL" id="KAI8039316.1"/>
    </source>
</evidence>
<evidence type="ECO:0000256" key="4">
    <source>
        <dbReference type="ARBA" id="ARBA00022679"/>
    </source>
</evidence>
<keyword evidence="5 9" id="KW-0547">Nucleotide-binding</keyword>
<evidence type="ECO:0000256" key="9">
    <source>
        <dbReference type="RuleBase" id="RU362109"/>
    </source>
</evidence>
<keyword evidence="4" id="KW-0808">Transferase</keyword>
<dbReference type="PANTHER" id="PTHR24067">
    <property type="entry name" value="UBIQUITIN-CONJUGATING ENZYME E2"/>
    <property type="match status" value="1"/>
</dbReference>
<keyword evidence="6 9" id="KW-0833">Ubl conjugation pathway</keyword>
<name>A0A9P9YLW7_9MUSC</name>
<dbReference type="EMBL" id="JAMKOV010000006">
    <property type="protein sequence ID" value="KAI8039316.1"/>
    <property type="molecule type" value="Genomic_DNA"/>
</dbReference>